<dbReference type="RefSeq" id="WP_286267239.1">
    <property type="nucleotide sequence ID" value="NZ_AP028056.1"/>
</dbReference>
<sequence>MNAAVLAIIQAAIVLVAGATAVWWGGVAVTWVFGRLSPAAETAVLRGGEWIGRVERTAVFATVLTGFPEGIAIALALKGIGRYPELKTGSKVASERFIIGTFVSLLVAAGLGGLSRWALQVI</sequence>
<accession>A0AAN0MF62</accession>
<dbReference type="Proteomes" id="UP001431656">
    <property type="component" value="Chromosome"/>
</dbReference>
<name>A0AAN0MF62_9ACTN</name>
<organism evidence="2 3">
    <name type="scientific">Brooklawnia propionicigenes</name>
    <dbReference type="NCBI Taxonomy" id="3041175"/>
    <lineage>
        <taxon>Bacteria</taxon>
        <taxon>Bacillati</taxon>
        <taxon>Actinomycetota</taxon>
        <taxon>Actinomycetes</taxon>
        <taxon>Propionibacteriales</taxon>
        <taxon>Propionibacteriaceae</taxon>
        <taxon>Brooklawnia</taxon>
    </lineage>
</organism>
<dbReference type="EMBL" id="AP028056">
    <property type="protein sequence ID" value="BEH01209.1"/>
    <property type="molecule type" value="Genomic_DNA"/>
</dbReference>
<feature type="transmembrane region" description="Helical" evidence="1">
    <location>
        <begin position="58"/>
        <end position="77"/>
    </location>
</feature>
<keyword evidence="3" id="KW-1185">Reference proteome</keyword>
<keyword evidence="1" id="KW-0812">Transmembrane</keyword>
<reference evidence="2" key="1">
    <citation type="journal article" date="2024" name="Int. J. Syst. Evol. Microbiol.">
        <title>Brooklawnia propionicigenes sp. nov., a facultatively anaerobic, propionate-producing bacterium isolated from a methanogenic reactor treating waste from cattle farms.</title>
        <authorList>
            <person name="Akita Y."/>
            <person name="Ueki A."/>
            <person name="Tonouchi A."/>
            <person name="Sugawara Y."/>
            <person name="Honma S."/>
            <person name="Kaku N."/>
            <person name="Ueki K."/>
        </authorList>
    </citation>
    <scope>NUCLEOTIDE SEQUENCE</scope>
    <source>
        <strain evidence="2">SH051</strain>
    </source>
</reference>
<keyword evidence="1" id="KW-0472">Membrane</keyword>
<evidence type="ECO:0000256" key="1">
    <source>
        <dbReference type="SAM" id="Phobius"/>
    </source>
</evidence>
<gene>
    <name evidence="2" type="ORF">brsh051_04900</name>
</gene>
<proteinExistence type="predicted"/>
<evidence type="ECO:0000313" key="2">
    <source>
        <dbReference type="EMBL" id="BEH01209.1"/>
    </source>
</evidence>
<evidence type="ECO:0000313" key="3">
    <source>
        <dbReference type="Proteomes" id="UP001431656"/>
    </source>
</evidence>
<dbReference type="AlphaFoldDB" id="A0AAN0MF62"/>
<feature type="transmembrane region" description="Helical" evidence="1">
    <location>
        <begin position="97"/>
        <end position="119"/>
    </location>
</feature>
<keyword evidence="1" id="KW-1133">Transmembrane helix</keyword>
<dbReference type="KEGG" id="broo:brsh051_04900"/>
<protein>
    <submittedName>
        <fullName evidence="2">Uncharacterized protein</fullName>
    </submittedName>
</protein>